<accession>A0ACC8EL70</accession>
<dbReference type="EMBL" id="KV748276">
    <property type="protein sequence ID" value="OCK86971.1"/>
    <property type="molecule type" value="Genomic_DNA"/>
</dbReference>
<keyword evidence="2" id="KW-1185">Reference proteome</keyword>
<name>A0ACC8EL70_9PEZI</name>
<proteinExistence type="predicted"/>
<organism evidence="1 2">
    <name type="scientific">Cenococcum geophilum 1.58</name>
    <dbReference type="NCBI Taxonomy" id="794803"/>
    <lineage>
        <taxon>Eukaryota</taxon>
        <taxon>Fungi</taxon>
        <taxon>Dikarya</taxon>
        <taxon>Ascomycota</taxon>
        <taxon>Pezizomycotina</taxon>
        <taxon>Dothideomycetes</taxon>
        <taxon>Pleosporomycetidae</taxon>
        <taxon>Gloniales</taxon>
        <taxon>Gloniaceae</taxon>
        <taxon>Cenococcum</taxon>
    </lineage>
</organism>
<evidence type="ECO:0000313" key="2">
    <source>
        <dbReference type="Proteomes" id="UP000250078"/>
    </source>
</evidence>
<evidence type="ECO:0000313" key="1">
    <source>
        <dbReference type="EMBL" id="OCK86971.1"/>
    </source>
</evidence>
<feature type="non-terminal residue" evidence="1">
    <location>
        <position position="1"/>
    </location>
</feature>
<reference evidence="1 2" key="1">
    <citation type="journal article" date="2016" name="Nat. Commun.">
        <title>Ectomycorrhizal ecology is imprinted in the genome of the dominant symbiotic fungus Cenococcum geophilum.</title>
        <authorList>
            <consortium name="DOE Joint Genome Institute"/>
            <person name="Peter M."/>
            <person name="Kohler A."/>
            <person name="Ohm R.A."/>
            <person name="Kuo A."/>
            <person name="Krutzmann J."/>
            <person name="Morin E."/>
            <person name="Arend M."/>
            <person name="Barry K.W."/>
            <person name="Binder M."/>
            <person name="Choi C."/>
            <person name="Clum A."/>
            <person name="Copeland A."/>
            <person name="Grisel N."/>
            <person name="Haridas S."/>
            <person name="Kipfer T."/>
            <person name="LaButti K."/>
            <person name="Lindquist E."/>
            <person name="Lipzen A."/>
            <person name="Maire R."/>
            <person name="Meier B."/>
            <person name="Mihaltcheva S."/>
            <person name="Molinier V."/>
            <person name="Murat C."/>
            <person name="Poggeler S."/>
            <person name="Quandt C.A."/>
            <person name="Sperisen C."/>
            <person name="Tritt A."/>
            <person name="Tisserant E."/>
            <person name="Crous P.W."/>
            <person name="Henrissat B."/>
            <person name="Nehls U."/>
            <person name="Egli S."/>
            <person name="Spatafora J.W."/>
            <person name="Grigoriev I.V."/>
            <person name="Martin F.M."/>
        </authorList>
    </citation>
    <scope>NUCLEOTIDE SEQUENCE [LARGE SCALE GENOMIC DNA]</scope>
    <source>
        <strain evidence="1 2">1.58</strain>
    </source>
</reference>
<protein>
    <submittedName>
        <fullName evidence="1">Uncharacterized protein</fullName>
    </submittedName>
</protein>
<dbReference type="Proteomes" id="UP000250078">
    <property type="component" value="Unassembled WGS sequence"/>
</dbReference>
<gene>
    <name evidence="1" type="ORF">K441DRAFT_596654</name>
</gene>
<sequence>KYLDENLSKGFIRASSSPIVTALIFVKKPGGGLSFYIDYQALNAITVKN</sequence>